<keyword evidence="1" id="KW-0472">Membrane</keyword>
<evidence type="ECO:0000313" key="5">
    <source>
        <dbReference type="EMBL" id="TCL12042.1"/>
    </source>
</evidence>
<dbReference type="EMBL" id="RJJF01000018">
    <property type="protein sequence ID" value="RNI07847.1"/>
    <property type="molecule type" value="Genomic_DNA"/>
</dbReference>
<reference evidence="3 8" key="4">
    <citation type="submission" date="2018-10" db="EMBL/GenBank/DDBJ databases">
        <title>Cultivation of a novel Methanohalophilus strain from Kebrit Deep of the Red Sea and a genomic comparison of members of the genus Methanohalophilus.</title>
        <authorList>
            <person name="Guan Y."/>
            <person name="Ngugi D.K."/>
            <person name="Stingl U."/>
        </authorList>
    </citation>
    <scope>NUCLEOTIDE SEQUENCE [LARGE SCALE GENOMIC DNA]</scope>
    <source>
        <strain evidence="3 8">DSM 10369</strain>
    </source>
</reference>
<evidence type="ECO:0000313" key="6">
    <source>
        <dbReference type="Proteomes" id="UP000217726"/>
    </source>
</evidence>
<feature type="transmembrane region" description="Helical" evidence="1">
    <location>
        <begin position="7"/>
        <end position="32"/>
    </location>
</feature>
<evidence type="ECO:0000313" key="7">
    <source>
        <dbReference type="Proteomes" id="UP000251060"/>
    </source>
</evidence>
<proteinExistence type="predicted"/>
<keyword evidence="1" id="KW-0812">Transmembrane</keyword>
<keyword evidence="6" id="KW-1185">Reference proteome</keyword>
<evidence type="ECO:0000313" key="4">
    <source>
        <dbReference type="EMBL" id="SNY18434.1"/>
    </source>
</evidence>
<protein>
    <submittedName>
        <fullName evidence="4">Uncharacterized protein</fullName>
    </submittedName>
</protein>
<evidence type="ECO:0000313" key="9">
    <source>
        <dbReference type="Proteomes" id="UP000295404"/>
    </source>
</evidence>
<evidence type="ECO:0000313" key="3">
    <source>
        <dbReference type="EMBL" id="RNI07847.1"/>
    </source>
</evidence>
<name>A0A285G5P9_9EURY</name>
<dbReference type="Proteomes" id="UP000251060">
    <property type="component" value="Unassembled WGS sequence"/>
</dbReference>
<dbReference type="EMBL" id="PVBU01000007">
    <property type="protein sequence ID" value="PQV42265.1"/>
    <property type="molecule type" value="Genomic_DNA"/>
</dbReference>
<dbReference type="EMBL" id="SMMS01000001">
    <property type="protein sequence ID" value="TCL12042.1"/>
    <property type="molecule type" value="Genomic_DNA"/>
</dbReference>
<organism evidence="4 6">
    <name type="scientific">Methanohalophilus euhalobius</name>
    <dbReference type="NCBI Taxonomy" id="51203"/>
    <lineage>
        <taxon>Archaea</taxon>
        <taxon>Methanobacteriati</taxon>
        <taxon>Methanobacteriota</taxon>
        <taxon>Stenosarchaea group</taxon>
        <taxon>Methanomicrobia</taxon>
        <taxon>Methanosarcinales</taxon>
        <taxon>Methanosarcinaceae</taxon>
        <taxon>Methanohalophilus</taxon>
    </lineage>
</organism>
<keyword evidence="1" id="KW-1133">Transmembrane helix</keyword>
<evidence type="ECO:0000256" key="1">
    <source>
        <dbReference type="SAM" id="Phobius"/>
    </source>
</evidence>
<gene>
    <name evidence="2" type="ORF">B0H22_10741</name>
    <name evidence="5" type="ORF">C7960_1252</name>
    <name evidence="3" type="ORF">EDD83_07905</name>
    <name evidence="4" type="ORF">SAMN06295989_10850</name>
</gene>
<evidence type="ECO:0000313" key="8">
    <source>
        <dbReference type="Proteomes" id="UP000273978"/>
    </source>
</evidence>
<dbReference type="Proteomes" id="UP000273978">
    <property type="component" value="Unassembled WGS sequence"/>
</dbReference>
<sequence length="68" mass="7574">MNKVISEFIIIISSILFLMFTVFALLAIEYLMGGSMLSKTLLSTATWTMIIIAGSMMLGVLCLVYYLK</sequence>
<feature type="transmembrane region" description="Helical" evidence="1">
    <location>
        <begin position="44"/>
        <end position="67"/>
    </location>
</feature>
<reference evidence="2 7" key="3">
    <citation type="submission" date="2018-02" db="EMBL/GenBank/DDBJ databases">
        <title>Subsurface microbial communities from deep shales in Ohio and West Virginia, USA.</title>
        <authorList>
            <person name="Wrighton K."/>
        </authorList>
    </citation>
    <scope>NUCLEOTIDE SEQUENCE [LARGE SCALE GENOMIC DNA]</scope>
    <source>
        <strain evidence="2 7">DSM 10369</strain>
        <strain evidence="5 9">WG1_MB</strain>
    </source>
</reference>
<dbReference type="Proteomes" id="UP000217726">
    <property type="component" value="Unassembled WGS sequence"/>
</dbReference>
<reference evidence="6" key="1">
    <citation type="submission" date="2017-09" db="EMBL/GenBank/DDBJ databases">
        <authorList>
            <person name="Varghese N."/>
            <person name="Submissions S."/>
        </authorList>
    </citation>
    <scope>NUCLEOTIDE SEQUENCE [LARGE SCALE GENOMIC DNA]</scope>
    <source>
        <strain evidence="6">WG-1MB</strain>
    </source>
</reference>
<dbReference type="AlphaFoldDB" id="A0A285G5P9"/>
<evidence type="ECO:0000313" key="2">
    <source>
        <dbReference type="EMBL" id="PQV42265.1"/>
    </source>
</evidence>
<reference evidence="4" key="2">
    <citation type="submission" date="2017-09" db="EMBL/GenBank/DDBJ databases">
        <authorList>
            <person name="Ehlers B."/>
            <person name="Leendertz F.H."/>
        </authorList>
    </citation>
    <scope>NUCLEOTIDE SEQUENCE [LARGE SCALE GENOMIC DNA]</scope>
    <source>
        <strain evidence="4">WG-1MB</strain>
    </source>
</reference>
<accession>A0A285G5P9</accession>
<dbReference type="EMBL" id="OBDR01000008">
    <property type="protein sequence ID" value="SNY18434.1"/>
    <property type="molecule type" value="Genomic_DNA"/>
</dbReference>
<dbReference type="Proteomes" id="UP000295404">
    <property type="component" value="Unassembled WGS sequence"/>
</dbReference>